<comment type="caution">
    <text evidence="1">The sequence shown here is derived from an EMBL/GenBank/DDBJ whole genome shotgun (WGS) entry which is preliminary data.</text>
</comment>
<dbReference type="PANTHER" id="PTHR35802">
    <property type="entry name" value="PROTEASE SYNTHASE AND SPORULATION PROTEIN PAI 2"/>
    <property type="match status" value="1"/>
</dbReference>
<protein>
    <submittedName>
        <fullName evidence="1">FMN-binding negative transcriptional regulator</fullName>
    </submittedName>
</protein>
<reference evidence="1" key="1">
    <citation type="submission" date="2021-01" db="EMBL/GenBank/DDBJ databases">
        <title>Tabrizicola alba sp. nov. a motile alkaliphilic bacterium isolated from a soda lake.</title>
        <authorList>
            <person name="Szuroczki S."/>
            <person name="Abbaszade G."/>
            <person name="Schumann P."/>
            <person name="Toth E."/>
        </authorList>
    </citation>
    <scope>NUCLEOTIDE SEQUENCE</scope>
    <source>
        <strain evidence="1">DMG-N-6</strain>
    </source>
</reference>
<dbReference type="Pfam" id="PF04299">
    <property type="entry name" value="FMN_bind_2"/>
    <property type="match status" value="1"/>
</dbReference>
<dbReference type="InterPro" id="IPR007396">
    <property type="entry name" value="TR_PAI2-type"/>
</dbReference>
<dbReference type="PANTHER" id="PTHR35802:SF1">
    <property type="entry name" value="PROTEASE SYNTHASE AND SPORULATION PROTEIN PAI 2"/>
    <property type="match status" value="1"/>
</dbReference>
<dbReference type="AlphaFoldDB" id="A0A8K0V948"/>
<proteinExistence type="predicted"/>
<dbReference type="Proteomes" id="UP000648908">
    <property type="component" value="Unassembled WGS sequence"/>
</dbReference>
<accession>A0A8K0V948</accession>
<sequence length="206" mass="22491">MYMPPHFAETDPDAIAGLIAAYPLATVIATTPDGILANHLPLLRAPDGDLIGHVALANDMHRLIAEGQQVLAIFRGEDAYVTPNAYPSKAEHHKAVPTWNYRVAHVHGPITFSHAEHDRRVAVAMLTRDHERRVNGGRAWKMAEAPADFIAGMLQGIVAFRIVPLRVIAKAKMSQNRSAEDREGVAANMRARGETAMAEALTRSEP</sequence>
<name>A0A8K0V948_9RHOB</name>
<dbReference type="PIRSF" id="PIRSF010372">
    <property type="entry name" value="PaiB"/>
    <property type="match status" value="1"/>
</dbReference>
<organism evidence="1 2">
    <name type="scientific">Szabonella alba</name>
    <dbReference type="NCBI Taxonomy" id="2804194"/>
    <lineage>
        <taxon>Bacteria</taxon>
        <taxon>Pseudomonadati</taxon>
        <taxon>Pseudomonadota</taxon>
        <taxon>Alphaproteobacteria</taxon>
        <taxon>Rhodobacterales</taxon>
        <taxon>Paracoccaceae</taxon>
        <taxon>Szabonella</taxon>
    </lineage>
</organism>
<evidence type="ECO:0000313" key="1">
    <source>
        <dbReference type="EMBL" id="MBL4917633.1"/>
    </source>
</evidence>
<dbReference type="SUPFAM" id="SSF50475">
    <property type="entry name" value="FMN-binding split barrel"/>
    <property type="match status" value="1"/>
</dbReference>
<keyword evidence="2" id="KW-1185">Reference proteome</keyword>
<dbReference type="RefSeq" id="WP_202688572.1">
    <property type="nucleotide sequence ID" value="NZ_JAESVN010000004.1"/>
</dbReference>
<evidence type="ECO:0000313" key="2">
    <source>
        <dbReference type="Proteomes" id="UP000648908"/>
    </source>
</evidence>
<dbReference type="InterPro" id="IPR012349">
    <property type="entry name" value="Split_barrel_FMN-bd"/>
</dbReference>
<dbReference type="EMBL" id="JAESVN010000004">
    <property type="protein sequence ID" value="MBL4917633.1"/>
    <property type="molecule type" value="Genomic_DNA"/>
</dbReference>
<gene>
    <name evidence="1" type="ORF">JL811_10410</name>
</gene>
<dbReference type="Gene3D" id="2.30.110.10">
    <property type="entry name" value="Electron Transport, Fmn-binding Protein, Chain A"/>
    <property type="match status" value="1"/>
</dbReference>